<dbReference type="Gene3D" id="3.30.160.60">
    <property type="entry name" value="Classic Zinc Finger"/>
    <property type="match status" value="2"/>
</dbReference>
<organism evidence="4 5">
    <name type="scientific">Nelumbo nucifera</name>
    <name type="common">Sacred lotus</name>
    <dbReference type="NCBI Taxonomy" id="4432"/>
    <lineage>
        <taxon>Eukaryota</taxon>
        <taxon>Viridiplantae</taxon>
        <taxon>Streptophyta</taxon>
        <taxon>Embryophyta</taxon>
        <taxon>Tracheophyta</taxon>
        <taxon>Spermatophyta</taxon>
        <taxon>Magnoliopsida</taxon>
        <taxon>Proteales</taxon>
        <taxon>Nelumbonaceae</taxon>
        <taxon>Nelumbo</taxon>
    </lineage>
</organism>
<dbReference type="SMART" id="SM00355">
    <property type="entry name" value="ZnF_C2H2"/>
    <property type="match status" value="4"/>
</dbReference>
<keyword evidence="1" id="KW-0479">Metal-binding</keyword>
<dbReference type="AlphaFoldDB" id="A0A1U7ZWK0"/>
<feature type="domain" description="C2H2-type" evidence="3">
    <location>
        <begin position="495"/>
        <end position="517"/>
    </location>
</feature>
<feature type="domain" description="C2H2-type" evidence="3">
    <location>
        <begin position="95"/>
        <end position="122"/>
    </location>
</feature>
<dbReference type="OMA" id="QDSWTNA"/>
<dbReference type="eggNOG" id="KOG1721">
    <property type="taxonomic scope" value="Eukaryota"/>
</dbReference>
<dbReference type="InParanoid" id="A0A1U7ZWK0"/>
<keyword evidence="1" id="KW-0863">Zinc-finger</keyword>
<dbReference type="STRING" id="4432.A0A1U7ZWK0"/>
<keyword evidence="1" id="KW-0862">Zinc</keyword>
<protein>
    <submittedName>
        <fullName evidence="5">Uncharacterized protein LOC104597985</fullName>
    </submittedName>
</protein>
<evidence type="ECO:0000256" key="2">
    <source>
        <dbReference type="SAM" id="MobiDB-lite"/>
    </source>
</evidence>
<feature type="region of interest" description="Disordered" evidence="2">
    <location>
        <begin position="142"/>
        <end position="164"/>
    </location>
</feature>
<feature type="region of interest" description="Disordered" evidence="2">
    <location>
        <begin position="40"/>
        <end position="59"/>
    </location>
</feature>
<evidence type="ECO:0000313" key="5">
    <source>
        <dbReference type="RefSeq" id="XP_010258119.1"/>
    </source>
</evidence>
<accession>A0A1U7ZWK0</accession>
<dbReference type="OrthoDB" id="9451254at2759"/>
<dbReference type="GeneID" id="104597985"/>
<proteinExistence type="predicted"/>
<feature type="compositionally biased region" description="Basic residues" evidence="2">
    <location>
        <begin position="152"/>
        <end position="163"/>
    </location>
</feature>
<name>A0A1U7ZWK0_NELNU</name>
<dbReference type="KEGG" id="nnu:104597985"/>
<reference evidence="5" key="1">
    <citation type="submission" date="2025-08" db="UniProtKB">
        <authorList>
            <consortium name="RefSeq"/>
        </authorList>
    </citation>
    <scope>IDENTIFICATION</scope>
</reference>
<feature type="domain" description="C2H2-type" evidence="3">
    <location>
        <begin position="411"/>
        <end position="438"/>
    </location>
</feature>
<dbReference type="PANTHER" id="PTHR46869">
    <property type="entry name" value="C2H2-LIKE ZINC FINGER PROTEIN"/>
    <property type="match status" value="1"/>
</dbReference>
<dbReference type="Proteomes" id="UP000189703">
    <property type="component" value="Unplaced"/>
</dbReference>
<dbReference type="RefSeq" id="XP_010258119.1">
    <property type="nucleotide sequence ID" value="XM_010259817.2"/>
</dbReference>
<dbReference type="FunCoup" id="A0A1U7ZWK0">
    <property type="interactions" value="23"/>
</dbReference>
<evidence type="ECO:0000259" key="3">
    <source>
        <dbReference type="PROSITE" id="PS50157"/>
    </source>
</evidence>
<dbReference type="InterPro" id="IPR013087">
    <property type="entry name" value="Znf_C2H2_type"/>
</dbReference>
<sequence>MEEDQEQKHVCKFCKKTFPCGRSLGGHMRSHMTMNSVETEDKLGRKKVSSVNGESNSNNYMGCEAGNHAGYGLRENPKKTWRFSDSSDGALRQGKVCKECGKGFQSWKALFGHMRCHSERERVSNSLEDDSWTCENQKVVMDSQSDNEAAAPRRRRRSRRMRYRATATSSSFSFANASSSVSEIEQEQEEVAMCLMMLSRDVGHWGGLNSVGESSDNNSVVLEARSSGIDKRITRRGGKVFTSNVYETVKMQKPRNRRLDSVVSDPENVHVDKGRSECGVSDSGVLRKGIKKGESEVSVDGFLTDDEFKKPKLDDETGFELSDMELMRKDNKKRFNCKKSTVDYSEVELGKDFVKETGKDRSDSEFKKFSFSKRTRTDAYDPELGGDFSKKIRYDDLDSEIYGETQKKSRYECTTCNKIFHSYQALGGHRASHKKVKGCFASKVESSENSIETDVSPDPTADSKLVKSCSNENLVDRDGAVSLEASSVSKKSKGHECPICFKVFTSGQALGGHKRSHMVGGSEARGNQTIVIQQQLPEIRDLLDLNLPAPAEEDNGGRVGFNPWWVGSNHKHEPLVGLISN</sequence>
<feature type="domain" description="C2H2-type" evidence="3">
    <location>
        <begin position="9"/>
        <end position="36"/>
    </location>
</feature>
<evidence type="ECO:0000256" key="1">
    <source>
        <dbReference type="PROSITE-ProRule" id="PRU00042"/>
    </source>
</evidence>
<dbReference type="GO" id="GO:0008270">
    <property type="term" value="F:zinc ion binding"/>
    <property type="evidence" value="ECO:0007669"/>
    <property type="project" value="UniProtKB-KW"/>
</dbReference>
<dbReference type="SUPFAM" id="SSF57667">
    <property type="entry name" value="beta-beta-alpha zinc fingers"/>
    <property type="match status" value="2"/>
</dbReference>
<keyword evidence="4" id="KW-1185">Reference proteome</keyword>
<dbReference type="InterPro" id="IPR036236">
    <property type="entry name" value="Znf_C2H2_sf"/>
</dbReference>
<gene>
    <name evidence="5" type="primary">LOC104597985</name>
</gene>
<dbReference type="PROSITE" id="PS00028">
    <property type="entry name" value="ZINC_FINGER_C2H2_1"/>
    <property type="match status" value="4"/>
</dbReference>
<dbReference type="Pfam" id="PF13912">
    <property type="entry name" value="zf-C2H2_6"/>
    <property type="match status" value="4"/>
</dbReference>
<dbReference type="PANTHER" id="PTHR46869:SF6">
    <property type="entry name" value="C2H2-TYPE DOMAIN-CONTAINING PROTEIN"/>
    <property type="match status" value="1"/>
</dbReference>
<feature type="compositionally biased region" description="Low complexity" evidence="2">
    <location>
        <begin position="49"/>
        <end position="59"/>
    </location>
</feature>
<dbReference type="PROSITE" id="PS50157">
    <property type="entry name" value="ZINC_FINGER_C2H2_2"/>
    <property type="match status" value="4"/>
</dbReference>
<evidence type="ECO:0000313" key="4">
    <source>
        <dbReference type="Proteomes" id="UP000189703"/>
    </source>
</evidence>